<evidence type="ECO:0000313" key="2">
    <source>
        <dbReference type="Proteomes" id="UP000253647"/>
    </source>
</evidence>
<dbReference type="EMBL" id="QPJI01000016">
    <property type="protein sequence ID" value="RCW63989.1"/>
    <property type="molecule type" value="Genomic_DNA"/>
</dbReference>
<accession>A0A368X8E5</accession>
<protein>
    <submittedName>
        <fullName evidence="1">Uncharacterized protein</fullName>
    </submittedName>
</protein>
<evidence type="ECO:0000313" key="1">
    <source>
        <dbReference type="EMBL" id="RCW63989.1"/>
    </source>
</evidence>
<comment type="caution">
    <text evidence="1">The sequence shown here is derived from an EMBL/GenBank/DDBJ whole genome shotgun (WGS) entry which is preliminary data.</text>
</comment>
<reference evidence="1 2" key="1">
    <citation type="submission" date="2018-07" db="EMBL/GenBank/DDBJ databases">
        <title>Freshwater and sediment microbial communities from various areas in North America, analyzing microbe dynamics in response to fracking.</title>
        <authorList>
            <person name="Lamendella R."/>
        </authorList>
    </citation>
    <scope>NUCLEOTIDE SEQUENCE [LARGE SCALE GENOMIC DNA]</scope>
    <source>
        <strain evidence="1 2">105B</strain>
    </source>
</reference>
<name>A0A368X8E5_MARNT</name>
<dbReference type="RefSeq" id="WP_181861311.1">
    <property type="nucleotide sequence ID" value="NZ_QPJI01000016.1"/>
</dbReference>
<dbReference type="Proteomes" id="UP000253647">
    <property type="component" value="Unassembled WGS sequence"/>
</dbReference>
<sequence>MNNPDDVRFNNPYSEKESLSKLRSFLKATQQADALILLQKAEDKANRDSEYRILLGNVLKFGSTLMYRELFSPFGDYWERSRETFPYYPHSDAVNAIDSAMHKIKLGLDMEAAADEYNWLHNHNSDRCKALAAQKL</sequence>
<proteinExistence type="predicted"/>
<organism evidence="1 2">
    <name type="scientific">Marinobacter nauticus</name>
    <name type="common">Marinobacter hydrocarbonoclasticus</name>
    <name type="synonym">Marinobacter aquaeolei</name>
    <dbReference type="NCBI Taxonomy" id="2743"/>
    <lineage>
        <taxon>Bacteria</taxon>
        <taxon>Pseudomonadati</taxon>
        <taxon>Pseudomonadota</taxon>
        <taxon>Gammaproteobacteria</taxon>
        <taxon>Pseudomonadales</taxon>
        <taxon>Marinobacteraceae</taxon>
        <taxon>Marinobacter</taxon>
    </lineage>
</organism>
<gene>
    <name evidence="1" type="ORF">DET61_11630</name>
</gene>
<dbReference type="AlphaFoldDB" id="A0A368X8E5"/>